<name>A0ABZ1W6Z2_9ACTN</name>
<evidence type="ECO:0000313" key="3">
    <source>
        <dbReference type="EMBL" id="WUS56534.1"/>
    </source>
</evidence>
<protein>
    <submittedName>
        <fullName evidence="3">Enoyl-CoA hydratase/isomerase family protein</fullName>
    </submittedName>
</protein>
<dbReference type="InterPro" id="IPR051683">
    <property type="entry name" value="Enoyl-CoA_Hydratase/Isomerase"/>
</dbReference>
<proteinExistence type="inferred from homology"/>
<dbReference type="InterPro" id="IPR018376">
    <property type="entry name" value="Enoyl-CoA_hyd/isom_CS"/>
</dbReference>
<dbReference type="InterPro" id="IPR001753">
    <property type="entry name" value="Enoyl-CoA_hydra/iso"/>
</dbReference>
<evidence type="ECO:0000313" key="4">
    <source>
        <dbReference type="Proteomes" id="UP001432014"/>
    </source>
</evidence>
<dbReference type="EMBL" id="CP108482">
    <property type="protein sequence ID" value="WUS56534.1"/>
    <property type="molecule type" value="Genomic_DNA"/>
</dbReference>
<gene>
    <name evidence="3" type="ORF">OG469_14020</name>
</gene>
<accession>A0ABZ1W6Z2</accession>
<organism evidence="3 4">
    <name type="scientific">Kitasatospora herbaricolor</name>
    <dbReference type="NCBI Taxonomy" id="68217"/>
    <lineage>
        <taxon>Bacteria</taxon>
        <taxon>Bacillati</taxon>
        <taxon>Actinomycetota</taxon>
        <taxon>Actinomycetes</taxon>
        <taxon>Kitasatosporales</taxon>
        <taxon>Streptomycetaceae</taxon>
        <taxon>Kitasatospora</taxon>
    </lineage>
</organism>
<dbReference type="Pfam" id="PF00378">
    <property type="entry name" value="ECH_1"/>
    <property type="match status" value="1"/>
</dbReference>
<dbReference type="Gene3D" id="3.90.226.10">
    <property type="entry name" value="2-enoyl-CoA Hydratase, Chain A, domain 1"/>
    <property type="match status" value="1"/>
</dbReference>
<dbReference type="Proteomes" id="UP001432014">
    <property type="component" value="Chromosome"/>
</dbReference>
<dbReference type="PANTHER" id="PTHR42964">
    <property type="entry name" value="ENOYL-COA HYDRATASE"/>
    <property type="match status" value="1"/>
</dbReference>
<evidence type="ECO:0000256" key="2">
    <source>
        <dbReference type="RuleBase" id="RU003707"/>
    </source>
</evidence>
<evidence type="ECO:0000256" key="1">
    <source>
        <dbReference type="ARBA" id="ARBA00005254"/>
    </source>
</evidence>
<keyword evidence="4" id="KW-1185">Reference proteome</keyword>
<dbReference type="SUPFAM" id="SSF52096">
    <property type="entry name" value="ClpP/crotonase"/>
    <property type="match status" value="1"/>
</dbReference>
<sequence length="269" mass="28003">MTGSPLLQGRTALPTGVDGLRAYTGPDGVAVLVLDRPHKRNALTLAIWQALPKTLALIAGQPGVRALLVTGAGGTFSAGADIAELSEVYGDARRADAYHEENVAAEEALAAFPHPTLAVVHGACVGGGCQLAVACDLRFGARDARLGITPAKLGVVYPAVPTLRLARLVGPARAKYLLFSGELVPAARAAEFGLLDEVVPGDELDARALEFAVLLGKRSPQTIGAVKAALAGPPEEAAAAIEPWARRSREAPDVREGLAAFLERREARF</sequence>
<dbReference type="PANTHER" id="PTHR42964:SF1">
    <property type="entry name" value="POLYKETIDE BIOSYNTHESIS ENOYL-COA HYDRATASE PKSH-RELATED"/>
    <property type="match status" value="1"/>
</dbReference>
<reference evidence="3 4" key="1">
    <citation type="submission" date="2022-10" db="EMBL/GenBank/DDBJ databases">
        <title>The complete genomes of actinobacterial strains from the NBC collection.</title>
        <authorList>
            <person name="Joergensen T.S."/>
            <person name="Alvarez Arevalo M."/>
            <person name="Sterndorff E.B."/>
            <person name="Faurdal D."/>
            <person name="Vuksanovic O."/>
            <person name="Mourched A.-S."/>
            <person name="Charusanti P."/>
            <person name="Shaw S."/>
            <person name="Blin K."/>
            <person name="Weber T."/>
        </authorList>
    </citation>
    <scope>NUCLEOTIDE SEQUENCE [LARGE SCALE GENOMIC DNA]</scope>
    <source>
        <strain evidence="3 4">NBC_01247</strain>
    </source>
</reference>
<dbReference type="InterPro" id="IPR029045">
    <property type="entry name" value="ClpP/crotonase-like_dom_sf"/>
</dbReference>
<dbReference type="RefSeq" id="WP_329498602.1">
    <property type="nucleotide sequence ID" value="NZ_CP108460.1"/>
</dbReference>
<comment type="similarity">
    <text evidence="1 2">Belongs to the enoyl-CoA hydratase/isomerase family.</text>
</comment>
<dbReference type="PROSITE" id="PS00166">
    <property type="entry name" value="ENOYL_COA_HYDRATASE"/>
    <property type="match status" value="1"/>
</dbReference>
<dbReference type="CDD" id="cd06558">
    <property type="entry name" value="crotonase-like"/>
    <property type="match status" value="1"/>
</dbReference>